<comment type="caution">
    <text evidence="1">The sequence shown here is derived from an EMBL/GenBank/DDBJ whole genome shotgun (WGS) entry which is preliminary data.</text>
</comment>
<organism evidence="1 2">
    <name type="scientific">Babesia gibsoni</name>
    <dbReference type="NCBI Taxonomy" id="33632"/>
    <lineage>
        <taxon>Eukaryota</taxon>
        <taxon>Sar</taxon>
        <taxon>Alveolata</taxon>
        <taxon>Apicomplexa</taxon>
        <taxon>Aconoidasida</taxon>
        <taxon>Piroplasmida</taxon>
        <taxon>Babesiidae</taxon>
        <taxon>Babesia</taxon>
    </lineage>
</organism>
<dbReference type="Proteomes" id="UP001230268">
    <property type="component" value="Unassembled WGS sequence"/>
</dbReference>
<gene>
    <name evidence="1" type="ORF">BgAZ_108250</name>
</gene>
<evidence type="ECO:0000313" key="2">
    <source>
        <dbReference type="Proteomes" id="UP001230268"/>
    </source>
</evidence>
<keyword evidence="2" id="KW-1185">Reference proteome</keyword>
<sequence length="772" mass="88020">MELSITRLIWGDYVRYSDVKGVTPRFRLYPSTGFLGFLKNVSFNDVDTRHLSQHSYLRSVPNNTGTAKSTHIVENDELKPINNRAVPVHLNATELGVVKVVDSYIIVDVKRILSSIYGAVSQYSTYTSSAVQRLLEELDECDSGVLPKAYRAFWPTASAVVLARAYQALMNILYRRKAHDHLLGTFVDLLDHPMLLRSSMFHLASLSAYYTYVDGWVIPLLLMNAFLHYGPKCFMLVPTFTDFSLVAQLPTPSKSDIPKKKDLFIDFKCVHSKKQRLLDITLFHNSVMQACIHSREFKTFIALYFNNLSVKEDIERGIQINNCCDFTVTDVDPSALLSGRTNGRLHGFVHSILNKTDKIKSVFQLKSPSLEVVKEDKEGINNIKAGNVCQLEGQWAMTLMLKHALHNLFMSVDIVKAYKKEDEQSDEVDVSRLLSPYSNIGHLGEYPVKYYQALINKQMFRKVEQDKMHTANEFMNLLNDTDATDGERRSEQIVEFIHKPLKETFMRNTASEENDRNPSLNSTIRELKNNGMSLEDLGIVGIYAAMRRLLSFGISGAVAVKLFAMIYPEARFKAWCHYHLFLCSFECDLERRDIASLDALMDLMNLWRCGPEPAMYALFFDLCASNGRDDLILRHAQAYMNERKSATAIPLRSFGLKNFNRVSFEMYTHLLSSYKRMARYNEGLLAFKQLLADVNGVYRSIPLTVWHVLRAIVEECDAPGELRVLVEQCEELSKSVDVSKVLATHARNADMYSRNIIATELELLIDRVVSIN</sequence>
<accession>A0AAD8PGG9</accession>
<dbReference type="EMBL" id="JAVEPI010000001">
    <property type="protein sequence ID" value="KAK1444919.1"/>
    <property type="molecule type" value="Genomic_DNA"/>
</dbReference>
<reference evidence="1" key="1">
    <citation type="submission" date="2023-08" db="EMBL/GenBank/DDBJ databases">
        <title>Draft sequence of the Babesia gibsoni genome.</title>
        <authorList>
            <person name="Yamagishi J.Y."/>
            <person name="Xuan X.X."/>
        </authorList>
    </citation>
    <scope>NUCLEOTIDE SEQUENCE</scope>
    <source>
        <strain evidence="1">Azabu</strain>
    </source>
</reference>
<evidence type="ECO:0000313" key="1">
    <source>
        <dbReference type="EMBL" id="KAK1444919.1"/>
    </source>
</evidence>
<dbReference type="AlphaFoldDB" id="A0AAD8PGG9"/>
<proteinExistence type="predicted"/>
<name>A0AAD8PGG9_BABGI</name>
<protein>
    <submittedName>
        <fullName evidence="1">Uncharacterized protein</fullName>
    </submittedName>
</protein>